<keyword evidence="1" id="KW-0812">Transmembrane</keyword>
<feature type="transmembrane region" description="Helical" evidence="1">
    <location>
        <begin position="169"/>
        <end position="187"/>
    </location>
</feature>
<evidence type="ECO:0000256" key="1">
    <source>
        <dbReference type="SAM" id="Phobius"/>
    </source>
</evidence>
<keyword evidence="1" id="KW-0472">Membrane</keyword>
<dbReference type="AlphaFoldDB" id="A0AB34CZH2"/>
<keyword evidence="1" id="KW-1133">Transmembrane helix</keyword>
<dbReference type="Proteomes" id="UP000477920">
    <property type="component" value="Unassembled WGS sequence"/>
</dbReference>
<evidence type="ECO:0000313" key="3">
    <source>
        <dbReference type="Proteomes" id="UP000477920"/>
    </source>
</evidence>
<dbReference type="EMBL" id="WBPB01000074">
    <property type="protein sequence ID" value="KAB2491182.1"/>
    <property type="molecule type" value="Genomic_DNA"/>
</dbReference>
<feature type="transmembrane region" description="Helical" evidence="1">
    <location>
        <begin position="129"/>
        <end position="149"/>
    </location>
</feature>
<name>A0AB34CZH2_BACCE</name>
<reference evidence="2 3" key="1">
    <citation type="submission" date="2019-10" db="EMBL/GenBank/DDBJ databases">
        <title>Bacillus from the desert of Cuatro Cinegas, Coahuila.</title>
        <authorList>
            <person name="Olmedo-Alvarez G."/>
            <person name="Saldana S."/>
            <person name="Barcelo D."/>
        </authorList>
    </citation>
    <scope>NUCLEOTIDE SEQUENCE [LARGE SCALE GENOMIC DNA]</scope>
    <source>
        <strain evidence="2 3">CH101a_3T</strain>
    </source>
</reference>
<sequence length="269" mass="31412">MKNKKKRNGQRKGGKVRKITKLERVKNSPYHVEYWLNGEIECQPINETDYYDACIKAFEILKNEKDLKLKRDTTIKLVDNRSELEYSLKWKKHPPLSGDGGYFTNFELESQEDEKEIGVKPMTHLKRKYGIPLSVFIFGMLIILIPWFLNVIGLSEEEFFKEQKLINKYYWFVTALVYGSISSFAKAEGMKSAKSRTSILCYNFILDSPIWLGAIMTMSVFYETNAFGDEIYKKIGAGLLVFIFLVLRLGINYKADLDKYYKDKFNKKS</sequence>
<protein>
    <submittedName>
        <fullName evidence="2">Uncharacterized protein</fullName>
    </submittedName>
</protein>
<gene>
    <name evidence="2" type="ORF">F8158_28205</name>
</gene>
<feature type="transmembrane region" description="Helical" evidence="1">
    <location>
        <begin position="234"/>
        <end position="251"/>
    </location>
</feature>
<evidence type="ECO:0000313" key="2">
    <source>
        <dbReference type="EMBL" id="KAB2491182.1"/>
    </source>
</evidence>
<dbReference type="RefSeq" id="WP_151640186.1">
    <property type="nucleotide sequence ID" value="NZ_WBPB01000074.1"/>
</dbReference>
<organism evidence="2 3">
    <name type="scientific">Bacillus cereus</name>
    <dbReference type="NCBI Taxonomy" id="1396"/>
    <lineage>
        <taxon>Bacteria</taxon>
        <taxon>Bacillati</taxon>
        <taxon>Bacillota</taxon>
        <taxon>Bacilli</taxon>
        <taxon>Bacillales</taxon>
        <taxon>Bacillaceae</taxon>
        <taxon>Bacillus</taxon>
        <taxon>Bacillus cereus group</taxon>
    </lineage>
</organism>
<feature type="transmembrane region" description="Helical" evidence="1">
    <location>
        <begin position="199"/>
        <end position="222"/>
    </location>
</feature>
<proteinExistence type="predicted"/>
<accession>A0AB34CZH2</accession>
<comment type="caution">
    <text evidence="2">The sequence shown here is derived from an EMBL/GenBank/DDBJ whole genome shotgun (WGS) entry which is preliminary data.</text>
</comment>